<evidence type="ECO:0008006" key="6">
    <source>
        <dbReference type="Google" id="ProtNLM"/>
    </source>
</evidence>
<dbReference type="PROSITE" id="PS50294">
    <property type="entry name" value="WD_REPEATS_REGION"/>
    <property type="match status" value="8"/>
</dbReference>
<keyword evidence="5" id="KW-1185">Reference proteome</keyword>
<feature type="repeat" description="WD" evidence="3">
    <location>
        <begin position="566"/>
        <end position="607"/>
    </location>
</feature>
<dbReference type="RefSeq" id="WP_238681079.1">
    <property type="nucleotide sequence ID" value="NZ_JAKKFD010000044.1"/>
</dbReference>
<keyword evidence="1 3" id="KW-0853">WD repeat</keyword>
<feature type="repeat" description="WD" evidence="3">
    <location>
        <begin position="650"/>
        <end position="691"/>
    </location>
</feature>
<dbReference type="Gene3D" id="1.25.40.370">
    <property type="match status" value="1"/>
</dbReference>
<gene>
    <name evidence="4" type="ORF">NIE79_004715</name>
</gene>
<feature type="repeat" description="WD" evidence="3">
    <location>
        <begin position="608"/>
        <end position="649"/>
    </location>
</feature>
<dbReference type="InterPro" id="IPR036322">
    <property type="entry name" value="WD40_repeat_dom_sf"/>
</dbReference>
<dbReference type="InterPro" id="IPR020472">
    <property type="entry name" value="WD40_PAC1"/>
</dbReference>
<evidence type="ECO:0000256" key="2">
    <source>
        <dbReference type="ARBA" id="ARBA00022737"/>
    </source>
</evidence>
<evidence type="ECO:0000313" key="4">
    <source>
        <dbReference type="EMBL" id="MCG5446149.1"/>
    </source>
</evidence>
<dbReference type="Pfam" id="PF00400">
    <property type="entry name" value="WD40"/>
    <property type="match status" value="8"/>
</dbReference>
<evidence type="ECO:0000256" key="1">
    <source>
        <dbReference type="ARBA" id="ARBA00022574"/>
    </source>
</evidence>
<feature type="repeat" description="WD" evidence="3">
    <location>
        <begin position="307"/>
        <end position="339"/>
    </location>
</feature>
<dbReference type="SMART" id="SM00320">
    <property type="entry name" value="WD40"/>
    <property type="match status" value="12"/>
</dbReference>
<name>A0ABS9N854_9ACTN</name>
<organism evidence="4 5">
    <name type="scientific">Micromonospora trifolii</name>
    <dbReference type="NCBI Taxonomy" id="2911208"/>
    <lineage>
        <taxon>Bacteria</taxon>
        <taxon>Bacillati</taxon>
        <taxon>Actinomycetota</taxon>
        <taxon>Actinomycetes</taxon>
        <taxon>Micromonosporales</taxon>
        <taxon>Micromonosporaceae</taxon>
        <taxon>Micromonospora</taxon>
    </lineage>
</organism>
<feature type="repeat" description="WD" evidence="3">
    <location>
        <begin position="180"/>
        <end position="216"/>
    </location>
</feature>
<proteinExistence type="predicted"/>
<feature type="repeat" description="WD" evidence="3">
    <location>
        <begin position="428"/>
        <end position="460"/>
    </location>
</feature>
<evidence type="ECO:0000313" key="5">
    <source>
        <dbReference type="Proteomes" id="UP001201629"/>
    </source>
</evidence>
<dbReference type="InterPro" id="IPR001680">
    <property type="entry name" value="WD40_rpt"/>
</dbReference>
<dbReference type="CDD" id="cd00200">
    <property type="entry name" value="WD40"/>
    <property type="match status" value="1"/>
</dbReference>
<dbReference type="Proteomes" id="UP001201629">
    <property type="component" value="Unassembled WGS sequence"/>
</dbReference>
<sequence length="727" mass="76547">MVRDFLHAEIGDVRAKRLHQMLLTEVASGLPDTSPVEWIEGLGELASWWEISEKMRYLWDHLIEHLLAAEENLCAEAVATDLRWVGARLAQSGLIAPMTDLAHLSTQRAARLRRVLSQTAHLLPPTEPTDLLTHAFYSRVIHDPDWGRQVRTLAAGSTTPTLISTWPLPDLPDPALVRTLAGHLGAARAVAVALDRTWLATSGDDGSTRIWDYATGVQRGLLEVERPTKVLTLAIAPDGSWLATGDEQGVVRIWDLKTLALRAVARANDWPVQAVAIAPDGTWFVTGGADGATRIWGAATCAPRTVLAGGSGRVLAVAIAPDGSWLASGSGDGTARIWEANGRLRLEVTGGRWPVQGIAVAANGQWIATAGEGNDTCIWETTTGKKLRRMGGSSSAVAAAPDDTWLAATSGDVVNIWDTATGKPRAKLGGHAGAVKGVAVSSDGTWLATVGSDGTARIWDTAIGTSHGKPTSHAGAILAVVLAPDGAWLATVDAQGAVHVRDAMTGALPRKTLKSGSVQALDVASVDSGLVTAGTDGEVYIFDILDRESARAERAGDRRTRIRKAIPGNPGWAEAVAISDDGTWLASAGADGTVRIWDPTTGKRRQQLFAHKGPVNAIAITADGSWLATAGNDGTVRIWDPTTGERRQQLLAHTGPVNAIAISADGARLASTGDDGSVWIWDTLGGRALTTTRMERPGRACAWSQAGTSLIVGGEAGLYRFAVECSG</sequence>
<reference evidence="4 5" key="1">
    <citation type="submission" date="2022-01" db="EMBL/GenBank/DDBJ databases">
        <authorList>
            <person name="Riesco R."/>
            <person name="Trujillo M.E."/>
        </authorList>
    </citation>
    <scope>NUCLEOTIDE SEQUENCE [LARGE SCALE GENOMIC DNA]</scope>
    <source>
        <strain evidence="4 5">NIE79</strain>
    </source>
</reference>
<comment type="caution">
    <text evidence="4">The sequence shown here is derived from an EMBL/GenBank/DDBJ whole genome shotgun (WGS) entry which is preliminary data.</text>
</comment>
<evidence type="ECO:0000256" key="3">
    <source>
        <dbReference type="PROSITE-ProRule" id="PRU00221"/>
    </source>
</evidence>
<dbReference type="InterPro" id="IPR015943">
    <property type="entry name" value="WD40/YVTN_repeat-like_dom_sf"/>
</dbReference>
<dbReference type="PANTHER" id="PTHR19879:SF9">
    <property type="entry name" value="TRANSCRIPTION INITIATION FACTOR TFIID SUBUNIT 5"/>
    <property type="match status" value="1"/>
</dbReference>
<protein>
    <recommendedName>
        <fullName evidence="6">WD40 repeat domain-containing protein</fullName>
    </recommendedName>
</protein>
<feature type="repeat" description="WD" evidence="3">
    <location>
        <begin position="230"/>
        <end position="258"/>
    </location>
</feature>
<accession>A0ABS9N854</accession>
<dbReference type="PANTHER" id="PTHR19879">
    <property type="entry name" value="TRANSCRIPTION INITIATION FACTOR TFIID"/>
    <property type="match status" value="1"/>
</dbReference>
<dbReference type="SUPFAM" id="SSF50978">
    <property type="entry name" value="WD40 repeat-like"/>
    <property type="match status" value="2"/>
</dbReference>
<keyword evidence="2" id="KW-0677">Repeat</keyword>
<dbReference type="EMBL" id="JAKKFD010000044">
    <property type="protein sequence ID" value="MCG5446149.1"/>
    <property type="molecule type" value="Genomic_DNA"/>
</dbReference>
<dbReference type="PRINTS" id="PR00320">
    <property type="entry name" value="GPROTEINBRPT"/>
</dbReference>
<feature type="repeat" description="WD" evidence="3">
    <location>
        <begin position="265"/>
        <end position="296"/>
    </location>
</feature>
<dbReference type="Gene3D" id="2.130.10.10">
    <property type="entry name" value="YVTN repeat-like/Quinoprotein amine dehydrogenase"/>
    <property type="match status" value="3"/>
</dbReference>
<dbReference type="PROSITE" id="PS50082">
    <property type="entry name" value="WD_REPEATS_2"/>
    <property type="match status" value="8"/>
</dbReference>